<accession>A0A955I5A1</accession>
<reference evidence="8" key="1">
    <citation type="submission" date="2020-04" db="EMBL/GenBank/DDBJ databases">
        <authorList>
            <person name="Zhang T."/>
        </authorList>
    </citation>
    <scope>NUCLEOTIDE SEQUENCE</scope>
    <source>
        <strain evidence="8">HKST-UBA12</strain>
    </source>
</reference>
<evidence type="ECO:0000256" key="2">
    <source>
        <dbReference type="ARBA" id="ARBA00022475"/>
    </source>
</evidence>
<feature type="transmembrane region" description="Helical" evidence="6">
    <location>
        <begin position="41"/>
        <end position="60"/>
    </location>
</feature>
<evidence type="ECO:0000256" key="3">
    <source>
        <dbReference type="ARBA" id="ARBA00022692"/>
    </source>
</evidence>
<dbReference type="InterPro" id="IPR033463">
    <property type="entry name" value="sCache_3"/>
</dbReference>
<reference evidence="8" key="2">
    <citation type="journal article" date="2021" name="Microbiome">
        <title>Successional dynamics and alternative stable states in a saline activated sludge microbial community over 9 years.</title>
        <authorList>
            <person name="Wang Y."/>
            <person name="Ye J."/>
            <person name="Ju F."/>
            <person name="Liu L."/>
            <person name="Boyd J.A."/>
            <person name="Deng Y."/>
            <person name="Parks D.H."/>
            <person name="Jiang X."/>
            <person name="Yin X."/>
            <person name="Woodcroft B.J."/>
            <person name="Tyson G.W."/>
            <person name="Hugenholtz P."/>
            <person name="Polz M.F."/>
            <person name="Zhang T."/>
        </authorList>
    </citation>
    <scope>NUCLEOTIDE SEQUENCE</scope>
    <source>
        <strain evidence="8">HKST-UBA12</strain>
    </source>
</reference>
<feature type="transmembrane region" description="Helical" evidence="6">
    <location>
        <begin position="494"/>
        <end position="516"/>
    </location>
</feature>
<proteinExistence type="predicted"/>
<evidence type="ECO:0000256" key="1">
    <source>
        <dbReference type="ARBA" id="ARBA00004651"/>
    </source>
</evidence>
<keyword evidence="5 6" id="KW-0472">Membrane</keyword>
<organism evidence="8 9">
    <name type="scientific">Candidatus Dojkabacteria bacterium</name>
    <dbReference type="NCBI Taxonomy" id="2099670"/>
    <lineage>
        <taxon>Bacteria</taxon>
        <taxon>Candidatus Dojkabacteria</taxon>
    </lineage>
</organism>
<keyword evidence="2" id="KW-1003">Cell membrane</keyword>
<evidence type="ECO:0000256" key="6">
    <source>
        <dbReference type="SAM" id="Phobius"/>
    </source>
</evidence>
<dbReference type="Proteomes" id="UP000760819">
    <property type="component" value="Unassembled WGS sequence"/>
</dbReference>
<dbReference type="EMBL" id="JAGQLI010000096">
    <property type="protein sequence ID" value="MCA9379155.1"/>
    <property type="molecule type" value="Genomic_DNA"/>
</dbReference>
<feature type="transmembrane region" description="Helical" evidence="6">
    <location>
        <begin position="217"/>
        <end position="240"/>
    </location>
</feature>
<gene>
    <name evidence="8" type="ORF">KC640_01890</name>
</gene>
<evidence type="ECO:0000256" key="4">
    <source>
        <dbReference type="ARBA" id="ARBA00022989"/>
    </source>
</evidence>
<keyword evidence="3 6" id="KW-0812">Transmembrane</keyword>
<evidence type="ECO:0000313" key="8">
    <source>
        <dbReference type="EMBL" id="MCA9379155.1"/>
    </source>
</evidence>
<feature type="transmembrane region" description="Helical" evidence="6">
    <location>
        <begin position="185"/>
        <end position="205"/>
    </location>
</feature>
<feature type="transmembrane region" description="Helical" evidence="6">
    <location>
        <begin position="67"/>
        <end position="85"/>
    </location>
</feature>
<comment type="subcellular location">
    <subcellularLocation>
        <location evidence="1">Cell membrane</location>
        <topology evidence="1">Multi-pass membrane protein</topology>
    </subcellularLocation>
</comment>
<evidence type="ECO:0000256" key="5">
    <source>
        <dbReference type="ARBA" id="ARBA00023136"/>
    </source>
</evidence>
<dbReference type="SUPFAM" id="SSF103190">
    <property type="entry name" value="Sensory domain-like"/>
    <property type="match status" value="2"/>
</dbReference>
<dbReference type="AlphaFoldDB" id="A0A955I5A1"/>
<protein>
    <submittedName>
        <fullName evidence="8">Cache domain-containing protein</fullName>
    </submittedName>
</protein>
<comment type="caution">
    <text evidence="8">The sequence shown here is derived from an EMBL/GenBank/DDBJ whole genome shotgun (WGS) entry which is preliminary data.</text>
</comment>
<evidence type="ECO:0000313" key="9">
    <source>
        <dbReference type="Proteomes" id="UP000760819"/>
    </source>
</evidence>
<dbReference type="InterPro" id="IPR029151">
    <property type="entry name" value="Sensor-like_sf"/>
</dbReference>
<dbReference type="Gene3D" id="3.30.450.20">
    <property type="entry name" value="PAS domain"/>
    <property type="match status" value="1"/>
</dbReference>
<dbReference type="Pfam" id="PF17202">
    <property type="entry name" value="sCache_3_3"/>
    <property type="match status" value="1"/>
</dbReference>
<feature type="transmembrane region" description="Helical" evidence="6">
    <location>
        <begin position="9"/>
        <end position="29"/>
    </location>
</feature>
<name>A0A955I5A1_9BACT</name>
<keyword evidence="4 6" id="KW-1133">Transmembrane helix</keyword>
<sequence length="525" mass="57581">MLNFWLQNFAYVLYILLGFILLAAAWLYADASRKSGRRNEQVRAFGFGLLGLGMLFRVFIGSSMAMGLLSFVVVVLGLLLVLLAVRREPILPSKIEELLPEEQAQPQYSVLPQVLFLLPFASAILSTSLAMSLRKLISKGQMKEYRYQMWGFAALAASELMLSLSALAASDIILVQSLFGEFGLVWWLQHLALVIVLACFVMWVWKYIKFRAKPELFISFASVAVIVSMLGGLLYAGFLFGTAESDLFRQLEKDVKILDVAVTNLEDNAQTAANLLAKNPQIISSFASSDYRALYNAGLLYADEAINVDDILFVDNGGQIVVETANQSQVGQSISDDQLVLYAVNEAKERVSVVEVSAVLAPELQIRAVSPVVGSEGSVIGVVQVRYTIDDAFVDSIKRDTGLETSVYAGDQRSATTILAEDGESRRENTKDTNQEVLSDVLDGNQNYTGNVVIVNEEYHGAYAPLHDTDGNTIGMLFVGRPRQLLLDAVESSLLNALLVSIIVSGLALNPAYLLARTLEKNYKA</sequence>
<evidence type="ECO:0000259" key="7">
    <source>
        <dbReference type="Pfam" id="PF17202"/>
    </source>
</evidence>
<dbReference type="GO" id="GO:0005886">
    <property type="term" value="C:plasma membrane"/>
    <property type="evidence" value="ECO:0007669"/>
    <property type="project" value="UniProtKB-SubCell"/>
</dbReference>
<feature type="transmembrane region" description="Helical" evidence="6">
    <location>
        <begin position="152"/>
        <end position="179"/>
    </location>
</feature>
<feature type="domain" description="Single cache" evidence="7">
    <location>
        <begin position="390"/>
        <end position="490"/>
    </location>
</feature>